<gene>
    <name evidence="4" type="ORF">GCM10007392_39290</name>
</gene>
<dbReference type="InterPro" id="IPR024370">
    <property type="entry name" value="PBP_domain"/>
</dbReference>
<comment type="caution">
    <text evidence="4">The sequence shown here is derived from an EMBL/GenBank/DDBJ whole genome shotgun (WGS) entry which is preliminary data.</text>
</comment>
<dbReference type="PANTHER" id="PTHR30570:SF1">
    <property type="entry name" value="PHOSPHATE-BINDING PROTEIN PSTS"/>
    <property type="match status" value="1"/>
</dbReference>
<dbReference type="InterPro" id="IPR050811">
    <property type="entry name" value="Phosphate_ABC_transporter"/>
</dbReference>
<dbReference type="SUPFAM" id="SSF53850">
    <property type="entry name" value="Periplasmic binding protein-like II"/>
    <property type="match status" value="1"/>
</dbReference>
<reference evidence="4" key="1">
    <citation type="journal article" date="2014" name="Int. J. Syst. Evol. Microbiol.">
        <title>Complete genome sequence of Corynebacterium casei LMG S-19264T (=DSM 44701T), isolated from a smear-ripened cheese.</title>
        <authorList>
            <consortium name="US DOE Joint Genome Institute (JGI-PGF)"/>
            <person name="Walter F."/>
            <person name="Albersmeier A."/>
            <person name="Kalinowski J."/>
            <person name="Ruckert C."/>
        </authorList>
    </citation>
    <scope>NUCLEOTIDE SEQUENCE</scope>
    <source>
        <strain evidence="4">KCTC 22169</strain>
    </source>
</reference>
<evidence type="ECO:0000313" key="5">
    <source>
        <dbReference type="Proteomes" id="UP000626148"/>
    </source>
</evidence>
<keyword evidence="1 2" id="KW-0732">Signal</keyword>
<dbReference type="Proteomes" id="UP000626148">
    <property type="component" value="Unassembled WGS sequence"/>
</dbReference>
<evidence type="ECO:0000313" key="4">
    <source>
        <dbReference type="EMBL" id="GGX67760.1"/>
    </source>
</evidence>
<accession>A0A918NHC2</accession>
<dbReference type="AlphaFoldDB" id="A0A918NHC2"/>
<feature type="signal peptide" evidence="2">
    <location>
        <begin position="1"/>
        <end position="23"/>
    </location>
</feature>
<feature type="domain" description="PBP" evidence="3">
    <location>
        <begin position="20"/>
        <end position="308"/>
    </location>
</feature>
<evidence type="ECO:0000256" key="2">
    <source>
        <dbReference type="SAM" id="SignalP"/>
    </source>
</evidence>
<proteinExistence type="predicted"/>
<sequence length="345" mass="36820">MYKKMIGTVVAAAATLAAVQAEARDQISIVGSSTVFPFATVVAERFGQTTSYPTPTIESTGSGGGLKLFCEGVGESTPDITNASRRIKSSEVELCASNGVEDIVEVLIGYDGIAVANSVNGPEMEVSKGELFLALAETVPNPNGSGLVENPYEQWSDIRSDLPNTAIRVFGPPPTSGTRDAFVELVMEEGCAEFDAIASLEDSDEDKFEEVCATMREDGAFVEAGENDTLIISRLDNDTSALGIFGFSFLDQNSDKVKSISVDGAKATFDNIADGSYAVSRPLFFYVKTAHVGVIPGIEEYLAEFTSRRAVGPNGYLIDRGLIPLSNAEYARMKDAVDNLKPLKM</sequence>
<organism evidence="4 5">
    <name type="scientific">Saccharospirillum salsuginis</name>
    <dbReference type="NCBI Taxonomy" id="418750"/>
    <lineage>
        <taxon>Bacteria</taxon>
        <taxon>Pseudomonadati</taxon>
        <taxon>Pseudomonadota</taxon>
        <taxon>Gammaproteobacteria</taxon>
        <taxon>Oceanospirillales</taxon>
        <taxon>Saccharospirillaceae</taxon>
        <taxon>Saccharospirillum</taxon>
    </lineage>
</organism>
<dbReference type="PANTHER" id="PTHR30570">
    <property type="entry name" value="PERIPLASMIC PHOSPHATE BINDING COMPONENT OF PHOSPHATE ABC TRANSPORTER"/>
    <property type="match status" value="1"/>
</dbReference>
<evidence type="ECO:0000259" key="3">
    <source>
        <dbReference type="Pfam" id="PF12849"/>
    </source>
</evidence>
<name>A0A918NHC2_9GAMM</name>
<dbReference type="EMBL" id="BMXR01000011">
    <property type="protein sequence ID" value="GGX67760.1"/>
    <property type="molecule type" value="Genomic_DNA"/>
</dbReference>
<reference evidence="4" key="2">
    <citation type="submission" date="2020-09" db="EMBL/GenBank/DDBJ databases">
        <authorList>
            <person name="Sun Q."/>
            <person name="Kim S."/>
        </authorList>
    </citation>
    <scope>NUCLEOTIDE SEQUENCE</scope>
    <source>
        <strain evidence="4">KCTC 22169</strain>
    </source>
</reference>
<dbReference type="RefSeq" id="WP_229805448.1">
    <property type="nucleotide sequence ID" value="NZ_BMXR01000011.1"/>
</dbReference>
<dbReference type="Gene3D" id="3.40.190.10">
    <property type="entry name" value="Periplasmic binding protein-like II"/>
    <property type="match status" value="2"/>
</dbReference>
<keyword evidence="5" id="KW-1185">Reference proteome</keyword>
<feature type="chain" id="PRO_5036942264" evidence="2">
    <location>
        <begin position="24"/>
        <end position="345"/>
    </location>
</feature>
<protein>
    <submittedName>
        <fullName evidence="4">Phosphate ABC transporter substrate-binding protein</fullName>
    </submittedName>
</protein>
<dbReference type="Pfam" id="PF12849">
    <property type="entry name" value="PBP_like_2"/>
    <property type="match status" value="1"/>
</dbReference>
<evidence type="ECO:0000256" key="1">
    <source>
        <dbReference type="ARBA" id="ARBA00022729"/>
    </source>
</evidence>